<dbReference type="Proteomes" id="UP000663722">
    <property type="component" value="Chromosome"/>
</dbReference>
<name>A0A975GLM8_9BACT</name>
<proteinExistence type="predicted"/>
<accession>A0A975GLM8</accession>
<sequence length="38" mass="4221">MPNSGGRTSPEKQNYPRVILLSTGYSSPQKTLSSDIYF</sequence>
<organism evidence="1 2">
    <name type="scientific">Desulfonema magnum</name>
    <dbReference type="NCBI Taxonomy" id="45655"/>
    <lineage>
        <taxon>Bacteria</taxon>
        <taxon>Pseudomonadati</taxon>
        <taxon>Thermodesulfobacteriota</taxon>
        <taxon>Desulfobacteria</taxon>
        <taxon>Desulfobacterales</taxon>
        <taxon>Desulfococcaceae</taxon>
        <taxon>Desulfonema</taxon>
    </lineage>
</organism>
<keyword evidence="2" id="KW-1185">Reference proteome</keyword>
<protein>
    <submittedName>
        <fullName evidence="1">Uncharacterized protein</fullName>
    </submittedName>
</protein>
<gene>
    <name evidence="1" type="ORF">dnm_020240</name>
</gene>
<evidence type="ECO:0000313" key="1">
    <source>
        <dbReference type="EMBL" id="QTA86006.1"/>
    </source>
</evidence>
<evidence type="ECO:0000313" key="2">
    <source>
        <dbReference type="Proteomes" id="UP000663722"/>
    </source>
</evidence>
<reference evidence="1" key="1">
    <citation type="journal article" date="2021" name="Microb. Physiol.">
        <title>Proteogenomic Insights into the Physiology of Marine, Sulfate-Reducing, Filamentous Desulfonema limicola and Desulfonema magnum.</title>
        <authorList>
            <person name="Schnaars V."/>
            <person name="Wohlbrand L."/>
            <person name="Scheve S."/>
            <person name="Hinrichs C."/>
            <person name="Reinhardt R."/>
            <person name="Rabus R."/>
        </authorList>
    </citation>
    <scope>NUCLEOTIDE SEQUENCE</scope>
    <source>
        <strain evidence="1">4be13</strain>
    </source>
</reference>
<dbReference type="EMBL" id="CP061800">
    <property type="protein sequence ID" value="QTA86006.1"/>
    <property type="molecule type" value="Genomic_DNA"/>
</dbReference>
<dbReference type="AlphaFoldDB" id="A0A975GLM8"/>
<dbReference type="KEGG" id="dmm:dnm_020240"/>